<organism evidence="2 3">
    <name type="scientific">Thioclava pacifica DSM 10166</name>
    <dbReference type="NCBI Taxonomy" id="1353537"/>
    <lineage>
        <taxon>Bacteria</taxon>
        <taxon>Pseudomonadati</taxon>
        <taxon>Pseudomonadota</taxon>
        <taxon>Alphaproteobacteria</taxon>
        <taxon>Rhodobacterales</taxon>
        <taxon>Paracoccaceae</taxon>
        <taxon>Thioclava</taxon>
    </lineage>
</organism>
<dbReference type="STRING" id="1353537.TP2_08035"/>
<feature type="transmembrane region" description="Helical" evidence="1">
    <location>
        <begin position="36"/>
        <end position="55"/>
    </location>
</feature>
<proteinExistence type="predicted"/>
<keyword evidence="3" id="KW-1185">Reference proteome</keyword>
<keyword evidence="1" id="KW-0472">Membrane</keyword>
<feature type="transmembrane region" description="Helical" evidence="1">
    <location>
        <begin position="178"/>
        <end position="197"/>
    </location>
</feature>
<accession>A0A074JAJ5</accession>
<feature type="transmembrane region" description="Helical" evidence="1">
    <location>
        <begin position="273"/>
        <end position="295"/>
    </location>
</feature>
<dbReference type="AlphaFoldDB" id="A0A074JAJ5"/>
<dbReference type="OrthoDB" id="7402611at2"/>
<keyword evidence="1" id="KW-0812">Transmembrane</keyword>
<feature type="transmembrane region" description="Helical" evidence="1">
    <location>
        <begin position="137"/>
        <end position="158"/>
    </location>
</feature>
<evidence type="ECO:0000256" key="1">
    <source>
        <dbReference type="SAM" id="Phobius"/>
    </source>
</evidence>
<comment type="caution">
    <text evidence="2">The sequence shown here is derived from an EMBL/GenBank/DDBJ whole genome shotgun (WGS) entry which is preliminary data.</text>
</comment>
<evidence type="ECO:0008006" key="4">
    <source>
        <dbReference type="Google" id="ProtNLM"/>
    </source>
</evidence>
<feature type="transmembrane region" description="Helical" evidence="1">
    <location>
        <begin position="245"/>
        <end position="261"/>
    </location>
</feature>
<evidence type="ECO:0000313" key="2">
    <source>
        <dbReference type="EMBL" id="KEO52880.1"/>
    </source>
</evidence>
<protein>
    <recommendedName>
        <fullName evidence="4">DUF4153 domain-containing protein</fullName>
    </recommendedName>
</protein>
<dbReference type="EMBL" id="AUND01000023">
    <property type="protein sequence ID" value="KEO52880.1"/>
    <property type="molecule type" value="Genomic_DNA"/>
</dbReference>
<feature type="transmembrane region" description="Helical" evidence="1">
    <location>
        <begin position="209"/>
        <end position="230"/>
    </location>
</feature>
<sequence length="571" mass="61358">MHSRLQHSLLGALAGLFFWSLQEGPWDALALDPRGFFALAVLGTVFFGAALAMLGEIGARKALGAAIVIAVPVAFLGWWDAAAFGPERPIASQMRFGLLAIFVLATVPIPFAMVSLTRGRGHWADYPELFTHSWNIVVRYGAAWLFLGLVWLVLFLSSRLLESVDIDILRVFFRRAEIALPLSGAILGLGLAVVTELEEMISPALILRLLRLLLPAVVIVVAVFLIGLVLRRVQGAAGDFPETETLLAMAVAAVTLISIGVEREDHEAVEAPVLRLSARGLALILPVMIAVALWIEWQRIVGSGWTPARVAEFVLTALLAGYGTGYALSTLSGRNWMERVRRVNIAMALVLLTAALLWLTPLIAPYKIATRSQIALYEEGRIEAARLPVYAMETEWGLAGQAGIARLQALADRDPALAAVLSRGKAPVESDARLTSLREDIVVPPTAEAPPEALLKTLLQDAGPRAASLCSPHADGRPSCALVRADFLPDLPGDEAMIIRQEDYSGVIDLYAERNGNWQRASRGQPVVETGAARGELDPVIAAIAKGALEIVPSGILGLRAGGQMILPLSR</sequence>
<dbReference type="Proteomes" id="UP000027432">
    <property type="component" value="Unassembled WGS sequence"/>
</dbReference>
<feature type="transmembrane region" description="Helical" evidence="1">
    <location>
        <begin position="62"/>
        <end position="84"/>
    </location>
</feature>
<evidence type="ECO:0000313" key="3">
    <source>
        <dbReference type="Proteomes" id="UP000027432"/>
    </source>
</evidence>
<dbReference type="eggNOG" id="COG0474">
    <property type="taxonomic scope" value="Bacteria"/>
</dbReference>
<name>A0A074JAJ5_9RHOB</name>
<gene>
    <name evidence="2" type="ORF">TP2_08035</name>
</gene>
<reference evidence="2 3" key="1">
    <citation type="submission" date="2013-07" db="EMBL/GenBank/DDBJ databases">
        <title>Thioclava pacifica DSM 10166 Genome Sequencing.</title>
        <authorList>
            <person name="Lai Q."/>
            <person name="Shao Z."/>
        </authorList>
    </citation>
    <scope>NUCLEOTIDE SEQUENCE [LARGE SCALE GENOMIC DNA]</scope>
    <source>
        <strain evidence="2 3">DSM 10166</strain>
    </source>
</reference>
<feature type="transmembrane region" description="Helical" evidence="1">
    <location>
        <begin position="343"/>
        <end position="364"/>
    </location>
</feature>
<keyword evidence="1" id="KW-1133">Transmembrane helix</keyword>
<dbReference type="RefSeq" id="WP_038077175.1">
    <property type="nucleotide sequence ID" value="NZ_AUND01000023.1"/>
</dbReference>
<feature type="transmembrane region" description="Helical" evidence="1">
    <location>
        <begin position="96"/>
        <end position="116"/>
    </location>
</feature>
<feature type="transmembrane region" description="Helical" evidence="1">
    <location>
        <begin position="310"/>
        <end position="331"/>
    </location>
</feature>